<organism evidence="2">
    <name type="scientific">Rhipicephalus zambeziensis</name>
    <dbReference type="NCBI Taxonomy" id="60191"/>
    <lineage>
        <taxon>Eukaryota</taxon>
        <taxon>Metazoa</taxon>
        <taxon>Ecdysozoa</taxon>
        <taxon>Arthropoda</taxon>
        <taxon>Chelicerata</taxon>
        <taxon>Arachnida</taxon>
        <taxon>Acari</taxon>
        <taxon>Parasitiformes</taxon>
        <taxon>Ixodida</taxon>
        <taxon>Ixodoidea</taxon>
        <taxon>Ixodidae</taxon>
        <taxon>Rhipicephalinae</taxon>
        <taxon>Rhipicephalus</taxon>
        <taxon>Rhipicephalus</taxon>
    </lineage>
</organism>
<reference evidence="2" key="1">
    <citation type="journal article" date="2017" name="Parasit. Vectors">
        <title>Sialotranscriptomics of Rhipicephalus zambeziensis reveals intricate expression profiles of secretory proteins and suggests tight temporal transcriptional regulation during blood-feeding.</title>
        <authorList>
            <person name="de Castro M.H."/>
            <person name="de Klerk D."/>
            <person name="Pienaar R."/>
            <person name="Rees D.J.G."/>
            <person name="Mans B.J."/>
        </authorList>
    </citation>
    <scope>NUCLEOTIDE SEQUENCE</scope>
    <source>
        <tissue evidence="2">Salivary glands</tissue>
    </source>
</reference>
<proteinExistence type="predicted"/>
<evidence type="ECO:0000313" key="2">
    <source>
        <dbReference type="EMBL" id="MAA23624.1"/>
    </source>
</evidence>
<keyword evidence="1" id="KW-0812">Transmembrane</keyword>
<protein>
    <submittedName>
        <fullName evidence="2">Tick transposon</fullName>
    </submittedName>
</protein>
<accession>A0A224Z9Z8</accession>
<keyword evidence="1" id="KW-0472">Membrane</keyword>
<evidence type="ECO:0000256" key="1">
    <source>
        <dbReference type="SAM" id="Phobius"/>
    </source>
</evidence>
<keyword evidence="1" id="KW-1133">Transmembrane helix</keyword>
<dbReference type="AlphaFoldDB" id="A0A224Z9Z8"/>
<sequence>MWVKLAGALMTACASTRTRSVNKQEIANCLFIVMIAVASHFLDSIFLSKYHDERARCKVTSVPIELLGTRWWRIQLFVCSLLPFPPSVAIYTFPSGRNKGLRFRLSTAWCHTWYTRRVCRNYVTKKHRQQFVQCCEGVVYKIPLSCGRYYVGQTGRCANDRMREHANKVSKQARDSQLSIHCYDCGCQPFFRFYIPVKITR</sequence>
<feature type="transmembrane region" description="Helical" evidence="1">
    <location>
        <begin position="30"/>
        <end position="48"/>
    </location>
</feature>
<name>A0A224Z9Z8_9ACAR</name>
<dbReference type="EMBL" id="GFPF01012478">
    <property type="protein sequence ID" value="MAA23624.1"/>
    <property type="molecule type" value="Transcribed_RNA"/>
</dbReference>